<keyword evidence="1" id="KW-0472">Membrane</keyword>
<dbReference type="GO" id="GO:0016020">
    <property type="term" value="C:membrane"/>
    <property type="evidence" value="ECO:0007669"/>
    <property type="project" value="InterPro"/>
</dbReference>
<organism evidence="2 3">
    <name type="scientific">Skermanella aerolata</name>
    <dbReference type="NCBI Taxonomy" id="393310"/>
    <lineage>
        <taxon>Bacteria</taxon>
        <taxon>Pseudomonadati</taxon>
        <taxon>Pseudomonadota</taxon>
        <taxon>Alphaproteobacteria</taxon>
        <taxon>Rhodospirillales</taxon>
        <taxon>Azospirillaceae</taxon>
        <taxon>Skermanella</taxon>
    </lineage>
</organism>
<comment type="caution">
    <text evidence="2">The sequence shown here is derived from an EMBL/GenBank/DDBJ whole genome shotgun (WGS) entry which is preliminary data.</text>
</comment>
<dbReference type="PANTHER" id="PTHR47755:SF1">
    <property type="entry name" value="CELL DIVISION PROTEIN FTSX"/>
    <property type="match status" value="1"/>
</dbReference>
<dbReference type="GO" id="GO:0051301">
    <property type="term" value="P:cell division"/>
    <property type="evidence" value="ECO:0007669"/>
    <property type="project" value="UniProtKB-KW"/>
</dbReference>
<gene>
    <name evidence="2" type="ORF">SAE02_63690</name>
</gene>
<evidence type="ECO:0000313" key="2">
    <source>
        <dbReference type="EMBL" id="GEO42221.1"/>
    </source>
</evidence>
<sequence>MFRTHYDLPLQRDVTGRFLPWIIALMVYLAILALAGSMVLSGMAQRWDRGLAGTLTIQVPPLPDGQPSLDARVESALGVLRATPGISRAEPLKSEQMAGLLEPWLGDGALSAGLPVPALIDVTMSGGRIDVRGLAQRLKAAVPGAEVDDHAAWLKDVLTIARAVETVALGVVALVGGAAVATVIFVSRAGLAIHGAVVELLHVMGAPDRYVARQFQSHVLGLAVRGGIAGTVLAAATLFGLTRASGEFSAGLMPDMSLTPLQFLSLAGVPLIAALLAAVTARLTVMRALARLP</sequence>
<feature type="transmembrane region" description="Helical" evidence="1">
    <location>
        <begin position="191"/>
        <end position="207"/>
    </location>
</feature>
<feature type="transmembrane region" description="Helical" evidence="1">
    <location>
        <begin position="163"/>
        <end position="185"/>
    </location>
</feature>
<dbReference type="Proteomes" id="UP000321523">
    <property type="component" value="Unassembled WGS sequence"/>
</dbReference>
<accession>A0A512E0H0</accession>
<feature type="transmembrane region" description="Helical" evidence="1">
    <location>
        <begin position="18"/>
        <end position="40"/>
    </location>
</feature>
<dbReference type="GO" id="GO:0032153">
    <property type="term" value="C:cell division site"/>
    <property type="evidence" value="ECO:0007669"/>
    <property type="project" value="TreeGrafter"/>
</dbReference>
<keyword evidence="1" id="KW-1133">Transmembrane helix</keyword>
<dbReference type="RefSeq" id="WP_044435046.1">
    <property type="nucleotide sequence ID" value="NZ_BJYZ01000037.1"/>
</dbReference>
<keyword evidence="1" id="KW-0812">Transmembrane</keyword>
<dbReference type="AlphaFoldDB" id="A0A512E0H0"/>
<evidence type="ECO:0000256" key="1">
    <source>
        <dbReference type="SAM" id="Phobius"/>
    </source>
</evidence>
<feature type="transmembrane region" description="Helical" evidence="1">
    <location>
        <begin position="261"/>
        <end position="285"/>
    </location>
</feature>
<proteinExistence type="predicted"/>
<name>A0A512E0H0_9PROT</name>
<protein>
    <submittedName>
        <fullName evidence="2">Cell division protein</fullName>
    </submittedName>
</protein>
<dbReference type="EMBL" id="BJYZ01000037">
    <property type="protein sequence ID" value="GEO42221.1"/>
    <property type="molecule type" value="Genomic_DNA"/>
</dbReference>
<keyword evidence="3" id="KW-1185">Reference proteome</keyword>
<dbReference type="OrthoDB" id="9814843at2"/>
<reference evidence="2 3" key="1">
    <citation type="submission" date="2019-07" db="EMBL/GenBank/DDBJ databases">
        <title>Whole genome shotgun sequence of Skermanella aerolata NBRC 106429.</title>
        <authorList>
            <person name="Hosoyama A."/>
            <person name="Uohara A."/>
            <person name="Ohji S."/>
            <person name="Ichikawa N."/>
        </authorList>
    </citation>
    <scope>NUCLEOTIDE SEQUENCE [LARGE SCALE GENOMIC DNA]</scope>
    <source>
        <strain evidence="2 3">NBRC 106429</strain>
    </source>
</reference>
<feature type="transmembrane region" description="Helical" evidence="1">
    <location>
        <begin position="219"/>
        <end position="241"/>
    </location>
</feature>
<dbReference type="InterPro" id="IPR004513">
    <property type="entry name" value="FtsX"/>
</dbReference>
<evidence type="ECO:0000313" key="3">
    <source>
        <dbReference type="Proteomes" id="UP000321523"/>
    </source>
</evidence>
<keyword evidence="2" id="KW-0131">Cell cycle</keyword>
<keyword evidence="2" id="KW-0132">Cell division</keyword>
<dbReference type="PANTHER" id="PTHR47755">
    <property type="entry name" value="CELL DIVISION PROTEIN FTSX"/>
    <property type="match status" value="1"/>
</dbReference>